<dbReference type="GO" id="GO:0003700">
    <property type="term" value="F:DNA-binding transcription factor activity"/>
    <property type="evidence" value="ECO:0007669"/>
    <property type="project" value="TreeGrafter"/>
</dbReference>
<dbReference type="Pfam" id="PF00440">
    <property type="entry name" value="TetR_N"/>
    <property type="match status" value="1"/>
</dbReference>
<protein>
    <submittedName>
        <fullName evidence="7">TetR/AcrR family transcriptional regulator</fullName>
    </submittedName>
</protein>
<dbReference type="AlphaFoldDB" id="A0A5N8VDF5"/>
<evidence type="ECO:0000259" key="6">
    <source>
        <dbReference type="PROSITE" id="PS50977"/>
    </source>
</evidence>
<reference evidence="7 8" key="1">
    <citation type="submission" date="2019-07" db="EMBL/GenBank/DDBJ databases">
        <title>New species of Amycolatopsis and Streptomyces.</title>
        <authorList>
            <person name="Duangmal K."/>
            <person name="Teo W.F.A."/>
            <person name="Lipun K."/>
        </authorList>
    </citation>
    <scope>NUCLEOTIDE SEQUENCE [LARGE SCALE GENOMIC DNA]</scope>
    <source>
        <strain evidence="7 8">NBRC 109810</strain>
    </source>
</reference>
<keyword evidence="1" id="KW-0805">Transcription regulation</keyword>
<dbReference type="InterPro" id="IPR001647">
    <property type="entry name" value="HTH_TetR"/>
</dbReference>
<feature type="region of interest" description="Disordered" evidence="5">
    <location>
        <begin position="202"/>
        <end position="234"/>
    </location>
</feature>
<evidence type="ECO:0000256" key="5">
    <source>
        <dbReference type="SAM" id="MobiDB-lite"/>
    </source>
</evidence>
<dbReference type="PANTHER" id="PTHR30055:SF234">
    <property type="entry name" value="HTH-TYPE TRANSCRIPTIONAL REGULATOR BETI"/>
    <property type="match status" value="1"/>
</dbReference>
<dbReference type="PANTHER" id="PTHR30055">
    <property type="entry name" value="HTH-TYPE TRANSCRIPTIONAL REGULATOR RUTR"/>
    <property type="match status" value="1"/>
</dbReference>
<dbReference type="OrthoDB" id="9795011at2"/>
<accession>A0A5N8VDF5</accession>
<proteinExistence type="predicted"/>
<evidence type="ECO:0000313" key="8">
    <source>
        <dbReference type="Proteomes" id="UP000325849"/>
    </source>
</evidence>
<feature type="compositionally biased region" description="Pro residues" evidence="5">
    <location>
        <begin position="223"/>
        <end position="234"/>
    </location>
</feature>
<evidence type="ECO:0000313" key="7">
    <source>
        <dbReference type="EMBL" id="MPY32846.1"/>
    </source>
</evidence>
<keyword evidence="3" id="KW-0804">Transcription</keyword>
<dbReference type="Proteomes" id="UP000325849">
    <property type="component" value="Unassembled WGS sequence"/>
</dbReference>
<dbReference type="EMBL" id="VJZD01000057">
    <property type="protein sequence ID" value="MPY32846.1"/>
    <property type="molecule type" value="Genomic_DNA"/>
</dbReference>
<dbReference type="GO" id="GO:0000976">
    <property type="term" value="F:transcription cis-regulatory region binding"/>
    <property type="evidence" value="ECO:0007669"/>
    <property type="project" value="TreeGrafter"/>
</dbReference>
<dbReference type="InterPro" id="IPR009057">
    <property type="entry name" value="Homeodomain-like_sf"/>
</dbReference>
<comment type="caution">
    <text evidence="7">The sequence shown here is derived from an EMBL/GenBank/DDBJ whole genome shotgun (WGS) entry which is preliminary data.</text>
</comment>
<evidence type="ECO:0000256" key="3">
    <source>
        <dbReference type="ARBA" id="ARBA00023163"/>
    </source>
</evidence>
<dbReference type="SUPFAM" id="SSF48498">
    <property type="entry name" value="Tetracyclin repressor-like, C-terminal domain"/>
    <property type="match status" value="1"/>
</dbReference>
<gene>
    <name evidence="7" type="ORF">FNH09_16715</name>
</gene>
<keyword evidence="2 4" id="KW-0238">DNA-binding</keyword>
<feature type="domain" description="HTH tetR-type" evidence="6">
    <location>
        <begin position="16"/>
        <end position="75"/>
    </location>
</feature>
<dbReference type="SUPFAM" id="SSF46689">
    <property type="entry name" value="Homeodomain-like"/>
    <property type="match status" value="1"/>
</dbReference>
<organism evidence="7 8">
    <name type="scientific">Streptomyces adustus</name>
    <dbReference type="NCBI Taxonomy" id="1609272"/>
    <lineage>
        <taxon>Bacteria</taxon>
        <taxon>Bacillati</taxon>
        <taxon>Actinomycetota</taxon>
        <taxon>Actinomycetes</taxon>
        <taxon>Kitasatosporales</taxon>
        <taxon>Streptomycetaceae</taxon>
        <taxon>Streptomyces</taxon>
    </lineage>
</organism>
<dbReference type="PRINTS" id="PR00455">
    <property type="entry name" value="HTHTETR"/>
</dbReference>
<evidence type="ECO:0000256" key="2">
    <source>
        <dbReference type="ARBA" id="ARBA00023125"/>
    </source>
</evidence>
<dbReference type="InterPro" id="IPR036271">
    <property type="entry name" value="Tet_transcr_reg_TetR-rel_C_sf"/>
</dbReference>
<dbReference type="InterPro" id="IPR050109">
    <property type="entry name" value="HTH-type_TetR-like_transc_reg"/>
</dbReference>
<name>A0A5N8VDF5_9ACTN</name>
<dbReference type="PROSITE" id="PS50977">
    <property type="entry name" value="HTH_TETR_2"/>
    <property type="match status" value="1"/>
</dbReference>
<dbReference type="Gene3D" id="1.10.357.10">
    <property type="entry name" value="Tetracycline Repressor, domain 2"/>
    <property type="match status" value="1"/>
</dbReference>
<feature type="DNA-binding region" description="H-T-H motif" evidence="4">
    <location>
        <begin position="38"/>
        <end position="57"/>
    </location>
</feature>
<evidence type="ECO:0000256" key="1">
    <source>
        <dbReference type="ARBA" id="ARBA00023015"/>
    </source>
</evidence>
<dbReference type="Pfam" id="PF21597">
    <property type="entry name" value="TetR_C_43"/>
    <property type="match status" value="1"/>
</dbReference>
<sequence length="234" mass="25862">MVGSGQRRTPRRSDARRNHDMLIAAAREIYAERGVDAPLDDIARRAGVGNATLYRHFSDRTELIETVFHDALVPILGMAREIRDHPDAWDGLTSYLDRVFALLAADRGAGDLLTTAIEGVPTLDALREENRRTLETLLHRGQEQRTIRADLTIEDLLFLLAALGRAAPAAPDNWRRHLALLLDGLRAAAARPLPAPALRPEQFDAALHRLGTAPQTPRRREPNPGPPTSENPTP</sequence>
<evidence type="ECO:0000256" key="4">
    <source>
        <dbReference type="PROSITE-ProRule" id="PRU00335"/>
    </source>
</evidence>
<keyword evidence="8" id="KW-1185">Reference proteome</keyword>
<dbReference type="InterPro" id="IPR049445">
    <property type="entry name" value="TetR_SbtR-like_C"/>
</dbReference>